<dbReference type="RefSeq" id="WP_144841239.1">
    <property type="nucleotide sequence ID" value="NZ_JBHTKI010000051.1"/>
</dbReference>
<feature type="domain" description="ABC transporter" evidence="9">
    <location>
        <begin position="6"/>
        <end position="246"/>
    </location>
</feature>
<dbReference type="PROSITE" id="PS00211">
    <property type="entry name" value="ABC_TRANSPORTER_1"/>
    <property type="match status" value="1"/>
</dbReference>
<protein>
    <submittedName>
        <fullName evidence="10">ABC transporter ATP-binding protein</fullName>
    </submittedName>
</protein>
<dbReference type="CDD" id="cd03225">
    <property type="entry name" value="ABC_cobalt_CbiO_domain1"/>
    <property type="match status" value="2"/>
</dbReference>
<dbReference type="InterPro" id="IPR003593">
    <property type="entry name" value="AAA+_ATPase"/>
</dbReference>
<dbReference type="SMART" id="SM00382">
    <property type="entry name" value="AAA"/>
    <property type="match status" value="2"/>
</dbReference>
<dbReference type="InterPro" id="IPR027417">
    <property type="entry name" value="P-loop_NTPase"/>
</dbReference>
<evidence type="ECO:0000259" key="9">
    <source>
        <dbReference type="PROSITE" id="PS50893"/>
    </source>
</evidence>
<comment type="caution">
    <text evidence="10">The sequence shown here is derived from an EMBL/GenBank/DDBJ whole genome shotgun (WGS) entry which is preliminary data.</text>
</comment>
<organism evidence="10 11">
    <name type="scientific">Metaplanococcus flavidus</name>
    <dbReference type="NCBI Taxonomy" id="569883"/>
    <lineage>
        <taxon>Bacteria</taxon>
        <taxon>Bacillati</taxon>
        <taxon>Bacillota</taxon>
        <taxon>Bacilli</taxon>
        <taxon>Bacillales</taxon>
        <taxon>Caryophanaceae</taxon>
        <taxon>Metaplanococcus</taxon>
    </lineage>
</organism>
<keyword evidence="3" id="KW-0813">Transport</keyword>
<evidence type="ECO:0000256" key="6">
    <source>
        <dbReference type="ARBA" id="ARBA00022840"/>
    </source>
</evidence>
<dbReference type="InterPro" id="IPR017871">
    <property type="entry name" value="ABC_transporter-like_CS"/>
</dbReference>
<dbReference type="InterPro" id="IPR015856">
    <property type="entry name" value="ABC_transpr_CbiO/EcfA_su"/>
</dbReference>
<dbReference type="PANTHER" id="PTHR43553">
    <property type="entry name" value="HEAVY METAL TRANSPORTER"/>
    <property type="match status" value="1"/>
</dbReference>
<dbReference type="Gene3D" id="3.40.50.300">
    <property type="entry name" value="P-loop containing nucleotide triphosphate hydrolases"/>
    <property type="match status" value="2"/>
</dbReference>
<name>A0ABW3LF70_9BACL</name>
<comment type="similarity">
    <text evidence="2">Belongs to the ABC transporter superfamily.</text>
</comment>
<keyword evidence="8" id="KW-0472">Membrane</keyword>
<comment type="subcellular location">
    <subcellularLocation>
        <location evidence="1">Cell membrane</location>
        <topology evidence="1">Peripheral membrane protein</topology>
    </subcellularLocation>
</comment>
<dbReference type="GO" id="GO:0005524">
    <property type="term" value="F:ATP binding"/>
    <property type="evidence" value="ECO:0007669"/>
    <property type="project" value="UniProtKB-KW"/>
</dbReference>
<evidence type="ECO:0000256" key="1">
    <source>
        <dbReference type="ARBA" id="ARBA00004202"/>
    </source>
</evidence>
<dbReference type="EMBL" id="JBHTKI010000051">
    <property type="protein sequence ID" value="MFD1032995.1"/>
    <property type="molecule type" value="Genomic_DNA"/>
</dbReference>
<sequence length="476" mass="52262">MPNSILSMKDVTFRYPDDREPTLSSMSFGIERGQRVAISGPSGSGKSTLLYLMNRLYPENCDGIVAGEILLFGKAAESYRPGEINHRVATVFQDPDSQFCMPTVEEELAFTLENLNTPAKEMEEQIRDVLEMTGLSHLSNTTIQTLSGGMKQRVATACALIMDPEVLLLDEPISHLDPLTAKDFISWLDGLQKTFNLTIIAVEHRLDSWGTFFDREIAIDAGGKIVSDQQFNPHQTFRYPQRLNSILDESAISANGLSVKIKGQTLLHPLSFKAKKGECIVIAGPNGSGKSTLVKALCGIYKKESGTVDSGACGYVPQSPEFLFLTASVKNEIDFSGTSSLNELKDLMDSLRLAEIAAHNPFAVSHGQKRRVAIGAMLADKRNIHFLDEPTSGQDQKALLELFHLIAHRLDQGDTVLIVTHDMEFAAAVADSLLLLKDSKMTGMFPAKRVWQDPDLLARHNLLPPKGALQHAKSLA</sequence>
<feature type="domain" description="ABC transporter" evidence="9">
    <location>
        <begin position="252"/>
        <end position="463"/>
    </location>
</feature>
<dbReference type="SUPFAM" id="SSF52540">
    <property type="entry name" value="P-loop containing nucleoside triphosphate hydrolases"/>
    <property type="match status" value="2"/>
</dbReference>
<accession>A0ABW3LF70</accession>
<evidence type="ECO:0000256" key="2">
    <source>
        <dbReference type="ARBA" id="ARBA00005417"/>
    </source>
</evidence>
<keyword evidence="4" id="KW-1003">Cell membrane</keyword>
<gene>
    <name evidence="10" type="ORF">ACFQ1X_16320</name>
</gene>
<evidence type="ECO:0000256" key="5">
    <source>
        <dbReference type="ARBA" id="ARBA00022741"/>
    </source>
</evidence>
<proteinExistence type="inferred from homology"/>
<reference evidence="11" key="1">
    <citation type="journal article" date="2019" name="Int. J. Syst. Evol. Microbiol.">
        <title>The Global Catalogue of Microorganisms (GCM) 10K type strain sequencing project: providing services to taxonomists for standard genome sequencing and annotation.</title>
        <authorList>
            <consortium name="The Broad Institute Genomics Platform"/>
            <consortium name="The Broad Institute Genome Sequencing Center for Infectious Disease"/>
            <person name="Wu L."/>
            <person name="Ma J."/>
        </authorList>
    </citation>
    <scope>NUCLEOTIDE SEQUENCE [LARGE SCALE GENOMIC DNA]</scope>
    <source>
        <strain evidence="11">CCUG 56756</strain>
    </source>
</reference>
<keyword evidence="5" id="KW-0547">Nucleotide-binding</keyword>
<evidence type="ECO:0000256" key="3">
    <source>
        <dbReference type="ARBA" id="ARBA00022448"/>
    </source>
</evidence>
<dbReference type="PROSITE" id="PS50893">
    <property type="entry name" value="ABC_TRANSPORTER_2"/>
    <property type="match status" value="2"/>
</dbReference>
<keyword evidence="6 10" id="KW-0067">ATP-binding</keyword>
<keyword evidence="7" id="KW-1278">Translocase</keyword>
<evidence type="ECO:0000313" key="11">
    <source>
        <dbReference type="Proteomes" id="UP001597109"/>
    </source>
</evidence>
<evidence type="ECO:0000256" key="8">
    <source>
        <dbReference type="ARBA" id="ARBA00023136"/>
    </source>
</evidence>
<dbReference type="Pfam" id="PF00005">
    <property type="entry name" value="ABC_tran"/>
    <property type="match status" value="2"/>
</dbReference>
<dbReference type="InterPro" id="IPR003439">
    <property type="entry name" value="ABC_transporter-like_ATP-bd"/>
</dbReference>
<dbReference type="PANTHER" id="PTHR43553:SF19">
    <property type="entry name" value="HMP_THIAMINE IMPORT ATP-BINDING PROTEIN YKOD-RELATED"/>
    <property type="match status" value="1"/>
</dbReference>
<dbReference type="Proteomes" id="UP001597109">
    <property type="component" value="Unassembled WGS sequence"/>
</dbReference>
<keyword evidence="11" id="KW-1185">Reference proteome</keyword>
<evidence type="ECO:0000313" key="10">
    <source>
        <dbReference type="EMBL" id="MFD1032995.1"/>
    </source>
</evidence>
<evidence type="ECO:0000256" key="4">
    <source>
        <dbReference type="ARBA" id="ARBA00022475"/>
    </source>
</evidence>
<dbReference type="InterPro" id="IPR050095">
    <property type="entry name" value="ECF_ABC_transporter_ATP-bd"/>
</dbReference>
<evidence type="ECO:0000256" key="7">
    <source>
        <dbReference type="ARBA" id="ARBA00022967"/>
    </source>
</evidence>